<evidence type="ECO:0000256" key="1">
    <source>
        <dbReference type="SAM" id="MobiDB-lite"/>
    </source>
</evidence>
<name>A0AAV7TKZ9_PLEWA</name>
<dbReference type="Proteomes" id="UP001066276">
    <property type="component" value="Chromosome 3_2"/>
</dbReference>
<accession>A0AAV7TKZ9</accession>
<evidence type="ECO:0000313" key="3">
    <source>
        <dbReference type="Proteomes" id="UP001066276"/>
    </source>
</evidence>
<evidence type="ECO:0000313" key="2">
    <source>
        <dbReference type="EMBL" id="KAJ1177292.1"/>
    </source>
</evidence>
<keyword evidence="3" id="KW-1185">Reference proteome</keyword>
<dbReference type="AlphaFoldDB" id="A0AAV7TKZ9"/>
<feature type="region of interest" description="Disordered" evidence="1">
    <location>
        <begin position="81"/>
        <end position="102"/>
    </location>
</feature>
<feature type="compositionally biased region" description="Low complexity" evidence="1">
    <location>
        <begin position="81"/>
        <end position="90"/>
    </location>
</feature>
<comment type="caution">
    <text evidence="2">The sequence shown here is derived from an EMBL/GenBank/DDBJ whole genome shotgun (WGS) entry which is preliminary data.</text>
</comment>
<reference evidence="2" key="1">
    <citation type="journal article" date="2022" name="bioRxiv">
        <title>Sequencing and chromosome-scale assembly of the giantPleurodeles waltlgenome.</title>
        <authorList>
            <person name="Brown T."/>
            <person name="Elewa A."/>
            <person name="Iarovenko S."/>
            <person name="Subramanian E."/>
            <person name="Araus A.J."/>
            <person name="Petzold A."/>
            <person name="Susuki M."/>
            <person name="Suzuki K.-i.T."/>
            <person name="Hayashi T."/>
            <person name="Toyoda A."/>
            <person name="Oliveira C."/>
            <person name="Osipova E."/>
            <person name="Leigh N.D."/>
            <person name="Simon A."/>
            <person name="Yun M.H."/>
        </authorList>
    </citation>
    <scope>NUCLEOTIDE SEQUENCE</scope>
    <source>
        <strain evidence="2">20211129_DDA</strain>
        <tissue evidence="2">Liver</tissue>
    </source>
</reference>
<feature type="compositionally biased region" description="Low complexity" evidence="1">
    <location>
        <begin position="1"/>
        <end position="19"/>
    </location>
</feature>
<feature type="region of interest" description="Disordered" evidence="1">
    <location>
        <begin position="1"/>
        <end position="37"/>
    </location>
</feature>
<gene>
    <name evidence="2" type="ORF">NDU88_002551</name>
</gene>
<dbReference type="EMBL" id="JANPWB010000006">
    <property type="protein sequence ID" value="KAJ1177292.1"/>
    <property type="molecule type" value="Genomic_DNA"/>
</dbReference>
<protein>
    <submittedName>
        <fullName evidence="2">Uncharacterized protein</fullName>
    </submittedName>
</protein>
<organism evidence="2 3">
    <name type="scientific">Pleurodeles waltl</name>
    <name type="common">Iberian ribbed newt</name>
    <dbReference type="NCBI Taxonomy" id="8319"/>
    <lineage>
        <taxon>Eukaryota</taxon>
        <taxon>Metazoa</taxon>
        <taxon>Chordata</taxon>
        <taxon>Craniata</taxon>
        <taxon>Vertebrata</taxon>
        <taxon>Euteleostomi</taxon>
        <taxon>Amphibia</taxon>
        <taxon>Batrachia</taxon>
        <taxon>Caudata</taxon>
        <taxon>Salamandroidea</taxon>
        <taxon>Salamandridae</taxon>
        <taxon>Pleurodelinae</taxon>
        <taxon>Pleurodeles</taxon>
    </lineage>
</organism>
<proteinExistence type="predicted"/>
<sequence>MAVRPSSSGAAVSASPCSPHFRAYEPPSRGHGEHPARAQFRLLPGSVRGGLGRFLVHSPDRAATEPGFAVSPLHFLPRAAAPSSATFSPPERQGHDPGLVESYRPGRAAPIDIFFGSGPARPHAARSKLLHVLRNLTIL</sequence>